<name>W9Y1X9_9EURO</name>
<feature type="transmembrane region" description="Helical" evidence="8">
    <location>
        <begin position="394"/>
        <end position="413"/>
    </location>
</feature>
<reference evidence="10 11" key="1">
    <citation type="submission" date="2013-03" db="EMBL/GenBank/DDBJ databases">
        <title>The Genome Sequence of Capronia epimyces CBS 606.96.</title>
        <authorList>
            <consortium name="The Broad Institute Genomics Platform"/>
            <person name="Cuomo C."/>
            <person name="de Hoog S."/>
            <person name="Gorbushina A."/>
            <person name="Walker B."/>
            <person name="Young S.K."/>
            <person name="Zeng Q."/>
            <person name="Gargeya S."/>
            <person name="Fitzgerald M."/>
            <person name="Haas B."/>
            <person name="Abouelleil A."/>
            <person name="Allen A.W."/>
            <person name="Alvarado L."/>
            <person name="Arachchi H.M."/>
            <person name="Berlin A.M."/>
            <person name="Chapman S.B."/>
            <person name="Gainer-Dewar J."/>
            <person name="Goldberg J."/>
            <person name="Griggs A."/>
            <person name="Gujja S."/>
            <person name="Hansen M."/>
            <person name="Howarth C."/>
            <person name="Imamovic A."/>
            <person name="Ireland A."/>
            <person name="Larimer J."/>
            <person name="McCowan C."/>
            <person name="Murphy C."/>
            <person name="Pearson M."/>
            <person name="Poon T.W."/>
            <person name="Priest M."/>
            <person name="Roberts A."/>
            <person name="Saif S."/>
            <person name="Shea T."/>
            <person name="Sisk P."/>
            <person name="Sykes S."/>
            <person name="Wortman J."/>
            <person name="Nusbaum C."/>
            <person name="Birren B."/>
        </authorList>
    </citation>
    <scope>NUCLEOTIDE SEQUENCE [LARGE SCALE GENOMIC DNA]</scope>
    <source>
        <strain evidence="10 11">CBS 606.96</strain>
    </source>
</reference>
<feature type="transmembrane region" description="Helical" evidence="8">
    <location>
        <begin position="474"/>
        <end position="495"/>
    </location>
</feature>
<keyword evidence="2" id="KW-0813">Transport</keyword>
<feature type="compositionally biased region" description="Basic and acidic residues" evidence="7">
    <location>
        <begin position="29"/>
        <end position="41"/>
    </location>
</feature>
<evidence type="ECO:0000313" key="10">
    <source>
        <dbReference type="EMBL" id="EXJ86488.1"/>
    </source>
</evidence>
<dbReference type="Pfam" id="PF00324">
    <property type="entry name" value="AA_permease"/>
    <property type="match status" value="1"/>
</dbReference>
<organism evidence="10 11">
    <name type="scientific">Capronia epimyces CBS 606.96</name>
    <dbReference type="NCBI Taxonomy" id="1182542"/>
    <lineage>
        <taxon>Eukaryota</taxon>
        <taxon>Fungi</taxon>
        <taxon>Dikarya</taxon>
        <taxon>Ascomycota</taxon>
        <taxon>Pezizomycotina</taxon>
        <taxon>Eurotiomycetes</taxon>
        <taxon>Chaetothyriomycetidae</taxon>
        <taxon>Chaetothyriales</taxon>
        <taxon>Herpotrichiellaceae</taxon>
        <taxon>Capronia</taxon>
    </lineage>
</organism>
<dbReference type="EMBL" id="AMGY01000003">
    <property type="protein sequence ID" value="EXJ86488.1"/>
    <property type="molecule type" value="Genomic_DNA"/>
</dbReference>
<dbReference type="RefSeq" id="XP_007731767.1">
    <property type="nucleotide sequence ID" value="XM_007733577.1"/>
</dbReference>
<evidence type="ECO:0000256" key="4">
    <source>
        <dbReference type="ARBA" id="ARBA00022970"/>
    </source>
</evidence>
<dbReference type="Proteomes" id="UP000019478">
    <property type="component" value="Unassembled WGS sequence"/>
</dbReference>
<feature type="transmembrane region" description="Helical" evidence="8">
    <location>
        <begin position="155"/>
        <end position="176"/>
    </location>
</feature>
<dbReference type="GO" id="GO:0015171">
    <property type="term" value="F:amino acid transmembrane transporter activity"/>
    <property type="evidence" value="ECO:0007669"/>
    <property type="project" value="TreeGrafter"/>
</dbReference>
<evidence type="ECO:0000313" key="11">
    <source>
        <dbReference type="Proteomes" id="UP000019478"/>
    </source>
</evidence>
<dbReference type="InterPro" id="IPR004841">
    <property type="entry name" value="AA-permease/SLC12A_dom"/>
</dbReference>
<gene>
    <name evidence="10" type="ORF">A1O3_03439</name>
</gene>
<keyword evidence="11" id="KW-1185">Reference proteome</keyword>
<dbReference type="STRING" id="1182542.W9Y1X9"/>
<feature type="transmembrane region" description="Helical" evidence="8">
    <location>
        <begin position="77"/>
        <end position="98"/>
    </location>
</feature>
<evidence type="ECO:0000259" key="9">
    <source>
        <dbReference type="Pfam" id="PF00324"/>
    </source>
</evidence>
<dbReference type="GeneID" id="19167567"/>
<evidence type="ECO:0000256" key="6">
    <source>
        <dbReference type="ARBA" id="ARBA00023136"/>
    </source>
</evidence>
<keyword evidence="5 8" id="KW-1133">Transmembrane helix</keyword>
<dbReference type="Gene3D" id="1.20.1740.10">
    <property type="entry name" value="Amino acid/polyamine transporter I"/>
    <property type="match status" value="1"/>
</dbReference>
<feature type="region of interest" description="Disordered" evidence="7">
    <location>
        <begin position="29"/>
        <end position="62"/>
    </location>
</feature>
<evidence type="ECO:0000256" key="7">
    <source>
        <dbReference type="SAM" id="MobiDB-lite"/>
    </source>
</evidence>
<feature type="transmembrane region" description="Helical" evidence="8">
    <location>
        <begin position="425"/>
        <end position="449"/>
    </location>
</feature>
<evidence type="ECO:0000256" key="2">
    <source>
        <dbReference type="ARBA" id="ARBA00022448"/>
    </source>
</evidence>
<feature type="transmembrane region" description="Helical" evidence="8">
    <location>
        <begin position="221"/>
        <end position="246"/>
    </location>
</feature>
<evidence type="ECO:0000256" key="3">
    <source>
        <dbReference type="ARBA" id="ARBA00022692"/>
    </source>
</evidence>
<dbReference type="AlphaFoldDB" id="W9Y1X9"/>
<feature type="transmembrane region" description="Helical" evidence="8">
    <location>
        <begin position="501"/>
        <end position="521"/>
    </location>
</feature>
<feature type="domain" description="Amino acid permease/ SLC12A" evidence="9">
    <location>
        <begin position="76"/>
        <end position="531"/>
    </location>
</feature>
<dbReference type="PIRSF" id="PIRSF006060">
    <property type="entry name" value="AA_transporter"/>
    <property type="match status" value="1"/>
</dbReference>
<feature type="transmembrane region" description="Helical" evidence="8">
    <location>
        <begin position="354"/>
        <end position="373"/>
    </location>
</feature>
<keyword evidence="6 8" id="KW-0472">Membrane</keyword>
<dbReference type="PROSITE" id="PS00218">
    <property type="entry name" value="AMINO_ACID_PERMEASE_1"/>
    <property type="match status" value="1"/>
</dbReference>
<dbReference type="FunFam" id="1.20.1740.10:FF:000001">
    <property type="entry name" value="Amino acid permease"/>
    <property type="match status" value="1"/>
</dbReference>
<feature type="transmembrane region" description="Helical" evidence="8">
    <location>
        <begin position="104"/>
        <end position="121"/>
    </location>
</feature>
<comment type="subcellular location">
    <subcellularLocation>
        <location evidence="1">Membrane</location>
        <topology evidence="1">Multi-pass membrane protein</topology>
    </subcellularLocation>
</comment>
<dbReference type="InterPro" id="IPR004840">
    <property type="entry name" value="Amino_acid_permease_CS"/>
</dbReference>
<sequence>MSTSTSSFSSSIQPSHGVAAFVGGQEHISRTSFGDHDKKPTAFEATDVPPDSDGPRRDVSGDVLDDGLRRGLKGRHFVIIALGSIIGPGTFYGIGYAIFLSGPLGALLGFIIVGISVWFLMQSVGEITTLFPIHGGFVEHAGRFVDPALSFAMSWLYYIMWSVFLAADWNSAILILRYWVPESTFPSYGWALIFWAVFSVITLLGVSVYGELEYFFGMFKFLSLIILFILSIVANVGGFGGDYVGFRYWKKPTGPIIHGIDGFGQVFVLAAAYYVGTEIISLAAGESRNPKKDVPRAINSVVYRILVVYVGMPFFQGLICPSNSPDLLNADSVVASSPFTIGFVDGGWKTAGHFVNALITVAFISAANGVVYVQSRTIYSLALTKRAPKIFAKTTSRGVPWVAILTSNLWGFLCLMNRKLTAGQVFSYMTSVGGTAAYIAWAGIIFTHLRVRAAANKQQIDVKTFPYKAWGSIWLYRANFVFNIFLLFIQGYTVFKHPFNWRSFIACYITIPTFFILFFGYKYYFKTHWVRLHEVDFSDRREWIAPALDGVKDRRSLKRKLWDLFKD</sequence>
<feature type="transmembrane region" description="Helical" evidence="8">
    <location>
        <begin position="188"/>
        <end position="209"/>
    </location>
</feature>
<evidence type="ECO:0000256" key="5">
    <source>
        <dbReference type="ARBA" id="ARBA00022989"/>
    </source>
</evidence>
<comment type="caution">
    <text evidence="10">The sequence shown here is derived from an EMBL/GenBank/DDBJ whole genome shotgun (WGS) entry which is preliminary data.</text>
</comment>
<dbReference type="PANTHER" id="PTHR43341:SF26">
    <property type="entry name" value="GENERAL AMINO ACID PERMEASE AGP3"/>
    <property type="match status" value="1"/>
</dbReference>
<keyword evidence="4" id="KW-0029">Amino-acid transport</keyword>
<dbReference type="PANTHER" id="PTHR43341">
    <property type="entry name" value="AMINO ACID PERMEASE"/>
    <property type="match status" value="1"/>
</dbReference>
<keyword evidence="3 8" id="KW-0812">Transmembrane</keyword>
<accession>W9Y1X9</accession>
<proteinExistence type="predicted"/>
<feature type="transmembrane region" description="Helical" evidence="8">
    <location>
        <begin position="297"/>
        <end position="319"/>
    </location>
</feature>
<protein>
    <recommendedName>
        <fullName evidence="9">Amino acid permease/ SLC12A domain-containing protein</fullName>
    </recommendedName>
</protein>
<dbReference type="eggNOG" id="KOG1286">
    <property type="taxonomic scope" value="Eukaryota"/>
</dbReference>
<dbReference type="HOGENOM" id="CLU_007946_12_2_1"/>
<evidence type="ECO:0000256" key="8">
    <source>
        <dbReference type="SAM" id="Phobius"/>
    </source>
</evidence>
<dbReference type="InterPro" id="IPR050524">
    <property type="entry name" value="APC_YAT"/>
</dbReference>
<evidence type="ECO:0000256" key="1">
    <source>
        <dbReference type="ARBA" id="ARBA00004141"/>
    </source>
</evidence>
<dbReference type="GO" id="GO:0016020">
    <property type="term" value="C:membrane"/>
    <property type="evidence" value="ECO:0007669"/>
    <property type="project" value="UniProtKB-SubCell"/>
</dbReference>
<dbReference type="OrthoDB" id="3900342at2759"/>